<feature type="chain" id="PRO_5010127034" evidence="1">
    <location>
        <begin position="19"/>
        <end position="41"/>
    </location>
</feature>
<dbReference type="InParanoid" id="K3YNM6"/>
<feature type="signal peptide" evidence="1">
    <location>
        <begin position="1"/>
        <end position="18"/>
    </location>
</feature>
<dbReference type="Gramene" id="KQL02128">
    <property type="protein sequence ID" value="KQL02128"/>
    <property type="gene ID" value="SETIT_015868mg"/>
</dbReference>
<evidence type="ECO:0000256" key="1">
    <source>
        <dbReference type="SAM" id="SignalP"/>
    </source>
</evidence>
<accession>K3YNM6</accession>
<keyword evidence="3" id="KW-1185">Reference proteome</keyword>
<proteinExistence type="predicted"/>
<dbReference type="HOGENOM" id="CLU_3280490_0_0_1"/>
<organism evidence="2 3">
    <name type="scientific">Setaria italica</name>
    <name type="common">Foxtail millet</name>
    <name type="synonym">Panicum italicum</name>
    <dbReference type="NCBI Taxonomy" id="4555"/>
    <lineage>
        <taxon>Eukaryota</taxon>
        <taxon>Viridiplantae</taxon>
        <taxon>Streptophyta</taxon>
        <taxon>Embryophyta</taxon>
        <taxon>Tracheophyta</taxon>
        <taxon>Spermatophyta</taxon>
        <taxon>Magnoliopsida</taxon>
        <taxon>Liliopsida</taxon>
        <taxon>Poales</taxon>
        <taxon>Poaceae</taxon>
        <taxon>PACMAD clade</taxon>
        <taxon>Panicoideae</taxon>
        <taxon>Panicodae</taxon>
        <taxon>Paniceae</taxon>
        <taxon>Cenchrinae</taxon>
        <taxon>Setaria</taxon>
    </lineage>
</organism>
<reference evidence="2" key="2">
    <citation type="submission" date="2018-08" db="UniProtKB">
        <authorList>
            <consortium name="EnsemblPlants"/>
        </authorList>
    </citation>
    <scope>IDENTIFICATION</scope>
    <source>
        <strain evidence="2">Yugu1</strain>
    </source>
</reference>
<reference evidence="3" key="1">
    <citation type="journal article" date="2012" name="Nat. Biotechnol.">
        <title>Reference genome sequence of the model plant Setaria.</title>
        <authorList>
            <person name="Bennetzen J.L."/>
            <person name="Schmutz J."/>
            <person name="Wang H."/>
            <person name="Percifield R."/>
            <person name="Hawkins J."/>
            <person name="Pontaroli A.C."/>
            <person name="Estep M."/>
            <person name="Feng L."/>
            <person name="Vaughn J.N."/>
            <person name="Grimwood J."/>
            <person name="Jenkins J."/>
            <person name="Barry K."/>
            <person name="Lindquist E."/>
            <person name="Hellsten U."/>
            <person name="Deshpande S."/>
            <person name="Wang X."/>
            <person name="Wu X."/>
            <person name="Mitros T."/>
            <person name="Triplett J."/>
            <person name="Yang X."/>
            <person name="Ye C.Y."/>
            <person name="Mauro-Herrera M."/>
            <person name="Wang L."/>
            <person name="Li P."/>
            <person name="Sharma M."/>
            <person name="Sharma R."/>
            <person name="Ronald P.C."/>
            <person name="Panaud O."/>
            <person name="Kellogg E.A."/>
            <person name="Brutnell T.P."/>
            <person name="Doust A.N."/>
            <person name="Tuskan G.A."/>
            <person name="Rokhsar D."/>
            <person name="Devos K.M."/>
        </authorList>
    </citation>
    <scope>NUCLEOTIDE SEQUENCE [LARGE SCALE GENOMIC DNA]</scope>
    <source>
        <strain evidence="3">cv. Yugu1</strain>
    </source>
</reference>
<keyword evidence="1" id="KW-0732">Signal</keyword>
<evidence type="ECO:0000313" key="2">
    <source>
        <dbReference type="EnsemblPlants" id="KQL02128"/>
    </source>
</evidence>
<dbReference type="EMBL" id="AGNK02003919">
    <property type="status" value="NOT_ANNOTATED_CDS"/>
    <property type="molecule type" value="Genomic_DNA"/>
</dbReference>
<evidence type="ECO:0000313" key="3">
    <source>
        <dbReference type="Proteomes" id="UP000004995"/>
    </source>
</evidence>
<sequence length="41" mass="4580">MQSIAVCLLLSMWLICLSIAILSRPSCFSDCVSDWELQNSC</sequence>
<dbReference type="Proteomes" id="UP000004995">
    <property type="component" value="Unassembled WGS sequence"/>
</dbReference>
<dbReference type="AlphaFoldDB" id="K3YNM6"/>
<dbReference type="EnsemblPlants" id="KQL02128">
    <property type="protein sequence ID" value="KQL02128"/>
    <property type="gene ID" value="SETIT_015868mg"/>
</dbReference>
<protein>
    <submittedName>
        <fullName evidence="2">Uncharacterized protein</fullName>
    </submittedName>
</protein>
<name>K3YNM6_SETIT</name>